<reference evidence="1 2" key="1">
    <citation type="submission" date="2018-03" db="EMBL/GenBank/DDBJ databases">
        <title>The ancient ancestry and fast evolution of plastids.</title>
        <authorList>
            <person name="Moore K.R."/>
            <person name="Magnabosco C."/>
            <person name="Momper L."/>
            <person name="Gold D.A."/>
            <person name="Bosak T."/>
            <person name="Fournier G.P."/>
        </authorList>
    </citation>
    <scope>NUCLEOTIDE SEQUENCE [LARGE SCALE GENOMIC DNA]</scope>
    <source>
        <strain evidence="1 2">CCALA 037</strain>
    </source>
</reference>
<organism evidence="1 2">
    <name type="scientific">Chamaesiphon polymorphus CCALA 037</name>
    <dbReference type="NCBI Taxonomy" id="2107692"/>
    <lineage>
        <taxon>Bacteria</taxon>
        <taxon>Bacillati</taxon>
        <taxon>Cyanobacteriota</taxon>
        <taxon>Cyanophyceae</taxon>
        <taxon>Gomontiellales</taxon>
        <taxon>Chamaesiphonaceae</taxon>
        <taxon>Chamaesiphon</taxon>
    </lineage>
</organism>
<dbReference type="AlphaFoldDB" id="A0A2T1GMN6"/>
<dbReference type="RefSeq" id="WP_106299845.1">
    <property type="nucleotide sequence ID" value="NZ_PVWO01000013.1"/>
</dbReference>
<sequence length="223" mass="25872">MTLKTKYPKLDTLRFPTLDINYIERFVFCDSSTVNIPRIRELMELSIATNKPFHNLDFHKVEIFDEYSIVSERVRGVSKTVYKTSLDRDFRYILTYIDGELVEVNSLELEKIIFRNMTPCTFAFCGSDYVNTTPFWIDVDEIVGVMEQSGEFLRIEPEAVEYIRQHPDDLVPYTVDDDGTIDIPERNLFLVNYTPAMYAELVGRSSEPAGVNYPVYELLSLEA</sequence>
<evidence type="ECO:0000313" key="1">
    <source>
        <dbReference type="EMBL" id="PSB59141.1"/>
    </source>
</evidence>
<dbReference type="EMBL" id="PVWO01000013">
    <property type="protein sequence ID" value="PSB59141.1"/>
    <property type="molecule type" value="Genomic_DNA"/>
</dbReference>
<name>A0A2T1GMN6_9CYAN</name>
<accession>A0A2T1GMN6</accession>
<keyword evidence="2" id="KW-1185">Reference proteome</keyword>
<protein>
    <submittedName>
        <fullName evidence="1">Uncharacterized protein</fullName>
    </submittedName>
</protein>
<evidence type="ECO:0000313" key="2">
    <source>
        <dbReference type="Proteomes" id="UP000238937"/>
    </source>
</evidence>
<proteinExistence type="predicted"/>
<gene>
    <name evidence="1" type="ORF">C7B77_02090</name>
</gene>
<comment type="caution">
    <text evidence="1">The sequence shown here is derived from an EMBL/GenBank/DDBJ whole genome shotgun (WGS) entry which is preliminary data.</text>
</comment>
<dbReference type="Proteomes" id="UP000238937">
    <property type="component" value="Unassembled WGS sequence"/>
</dbReference>